<gene>
    <name evidence="1" type="ORF">CYL18_07610</name>
</gene>
<proteinExistence type="predicted"/>
<accession>A0A2S7N174</accession>
<dbReference type="RefSeq" id="WP_104848894.1">
    <property type="nucleotide sequence ID" value="NZ_PKOZ01000003.1"/>
</dbReference>
<name>A0A2S7N174_9BACI</name>
<evidence type="ECO:0000313" key="2">
    <source>
        <dbReference type="Proteomes" id="UP000239663"/>
    </source>
</evidence>
<keyword evidence="2" id="KW-1185">Reference proteome</keyword>
<organism evidence="1 2">
    <name type="scientific">Pradoshia eiseniae</name>
    <dbReference type="NCBI Taxonomy" id="2064768"/>
    <lineage>
        <taxon>Bacteria</taxon>
        <taxon>Bacillati</taxon>
        <taxon>Bacillota</taxon>
        <taxon>Bacilli</taxon>
        <taxon>Bacillales</taxon>
        <taxon>Bacillaceae</taxon>
        <taxon>Pradoshia</taxon>
    </lineage>
</organism>
<protein>
    <submittedName>
        <fullName evidence="1">Uncharacterized protein</fullName>
    </submittedName>
</protein>
<sequence length="60" mass="6917">MKQRRRERMNIETVNQSDLLASGSSIGVKRTHLSNKSMSKQTKRLKELNKKALAYIQSVK</sequence>
<comment type="caution">
    <text evidence="1">The sequence shown here is derived from an EMBL/GenBank/DDBJ whole genome shotgun (WGS) entry which is preliminary data.</text>
</comment>
<dbReference type="AlphaFoldDB" id="A0A2S7N174"/>
<evidence type="ECO:0000313" key="1">
    <source>
        <dbReference type="EMBL" id="PQD95750.1"/>
    </source>
</evidence>
<dbReference type="Proteomes" id="UP000239663">
    <property type="component" value="Unassembled WGS sequence"/>
</dbReference>
<dbReference type="EMBL" id="PKOZ01000003">
    <property type="protein sequence ID" value="PQD95750.1"/>
    <property type="molecule type" value="Genomic_DNA"/>
</dbReference>
<dbReference type="OrthoDB" id="9887526at2"/>
<reference evidence="1 2" key="1">
    <citation type="submission" date="2017-12" db="EMBL/GenBank/DDBJ databases">
        <title>Taxonomic description and draft genome of Pradoshia cofamensis Gen. nov., sp. nov., a thermotolerant bacillale isolated from anterior gut of earthworm Eisenia fetida.</title>
        <authorList>
            <person name="Saha T."/>
            <person name="Chakraborty R."/>
        </authorList>
    </citation>
    <scope>NUCLEOTIDE SEQUENCE [LARGE SCALE GENOMIC DNA]</scope>
    <source>
        <strain evidence="1 2">EAG3</strain>
    </source>
</reference>